<feature type="compositionally biased region" description="Gly residues" evidence="1">
    <location>
        <begin position="53"/>
        <end position="71"/>
    </location>
</feature>
<reference evidence="2" key="1">
    <citation type="journal article" date="2022" name="Int. J. Mol. Sci.">
        <title>Draft Genome of Tanacetum Coccineum: Genomic Comparison of Closely Related Tanacetum-Family Plants.</title>
        <authorList>
            <person name="Yamashiro T."/>
            <person name="Shiraishi A."/>
            <person name="Nakayama K."/>
            <person name="Satake H."/>
        </authorList>
    </citation>
    <scope>NUCLEOTIDE SEQUENCE</scope>
</reference>
<feature type="compositionally biased region" description="Basic residues" evidence="1">
    <location>
        <begin position="28"/>
        <end position="38"/>
    </location>
</feature>
<organism evidence="2 3">
    <name type="scientific">Tanacetum coccineum</name>
    <dbReference type="NCBI Taxonomy" id="301880"/>
    <lineage>
        <taxon>Eukaryota</taxon>
        <taxon>Viridiplantae</taxon>
        <taxon>Streptophyta</taxon>
        <taxon>Embryophyta</taxon>
        <taxon>Tracheophyta</taxon>
        <taxon>Spermatophyta</taxon>
        <taxon>Magnoliopsida</taxon>
        <taxon>eudicotyledons</taxon>
        <taxon>Gunneridae</taxon>
        <taxon>Pentapetalae</taxon>
        <taxon>asterids</taxon>
        <taxon>campanulids</taxon>
        <taxon>Asterales</taxon>
        <taxon>Asteraceae</taxon>
        <taxon>Asteroideae</taxon>
        <taxon>Anthemideae</taxon>
        <taxon>Anthemidinae</taxon>
        <taxon>Tanacetum</taxon>
    </lineage>
</organism>
<gene>
    <name evidence="2" type="ORF">Tco_0936887</name>
</gene>
<dbReference type="Proteomes" id="UP001151760">
    <property type="component" value="Unassembled WGS sequence"/>
</dbReference>
<feature type="region of interest" description="Disordered" evidence="1">
    <location>
        <begin position="1"/>
        <end position="82"/>
    </location>
</feature>
<evidence type="ECO:0000313" key="2">
    <source>
        <dbReference type="EMBL" id="GJT37022.1"/>
    </source>
</evidence>
<dbReference type="PANTHER" id="PTHR35317">
    <property type="entry name" value="OS04G0629600 PROTEIN"/>
    <property type="match status" value="1"/>
</dbReference>
<dbReference type="Pfam" id="PF14223">
    <property type="entry name" value="Retrotran_gag_2"/>
    <property type="match status" value="1"/>
</dbReference>
<dbReference type="PANTHER" id="PTHR35317:SF44">
    <property type="entry name" value="RNA-DIRECTED DNA POLYMERASE"/>
    <property type="match status" value="1"/>
</dbReference>
<name>A0ABQ5DFC2_9ASTR</name>
<reference evidence="2" key="2">
    <citation type="submission" date="2022-01" db="EMBL/GenBank/DDBJ databases">
        <authorList>
            <person name="Yamashiro T."/>
            <person name="Shiraishi A."/>
            <person name="Satake H."/>
            <person name="Nakayama K."/>
        </authorList>
    </citation>
    <scope>NUCLEOTIDE SEQUENCE</scope>
</reference>
<feature type="compositionally biased region" description="Basic and acidic residues" evidence="1">
    <location>
        <begin position="39"/>
        <end position="50"/>
    </location>
</feature>
<keyword evidence="3" id="KW-1185">Reference proteome</keyword>
<sequence length="299" mass="33134">MFPPLTGCDRNGNQSQGYRELGGGTGRRASRGGGRTRGRSGDQVDGRIDGQDGQVGGQGTQVGDQGRGQGNGSNQNSDAVNDNIRGDVSRGYTYKEFLANWLSFTNIFSIKKKIWDGGGRNLKTACKGYYFDVSMSDIDVYKLHIWSMRMEVFLGIYGVWDVVDPGLANSKKNNIVKGLLFQSFPEDLVLQIGNLKTEKEMWEAIKTRNLGTDRVKEARLQTLIMEFENMKMLDNDSIDAYAAKFLGIASKSAMLGEVMSEHKLAKKFLTSLPRRHVHIVAALKQVLDLKTMGYEDVVG</sequence>
<proteinExistence type="predicted"/>
<comment type="caution">
    <text evidence="2">The sequence shown here is derived from an EMBL/GenBank/DDBJ whole genome shotgun (WGS) entry which is preliminary data.</text>
</comment>
<evidence type="ECO:0000256" key="1">
    <source>
        <dbReference type="SAM" id="MobiDB-lite"/>
    </source>
</evidence>
<protein>
    <submittedName>
        <fullName evidence="2">Uncharacterized protein</fullName>
    </submittedName>
</protein>
<accession>A0ABQ5DFC2</accession>
<dbReference type="EMBL" id="BQNB010015188">
    <property type="protein sequence ID" value="GJT37022.1"/>
    <property type="molecule type" value="Genomic_DNA"/>
</dbReference>
<evidence type="ECO:0000313" key="3">
    <source>
        <dbReference type="Proteomes" id="UP001151760"/>
    </source>
</evidence>